<dbReference type="EMBL" id="CP004021">
    <property type="protein sequence ID" value="AKK20121.1"/>
    <property type="molecule type" value="Genomic_DNA"/>
</dbReference>
<protein>
    <submittedName>
        <fullName evidence="6">Histidine triad (HIT) protein</fullName>
    </submittedName>
</protein>
<dbReference type="InterPro" id="IPR001310">
    <property type="entry name" value="Histidine_triad_HIT"/>
</dbReference>
<feature type="coiled-coil region" evidence="4">
    <location>
        <begin position="166"/>
        <end position="193"/>
    </location>
</feature>
<feature type="active site" description="Tele-AMP-histidine intermediate" evidence="1">
    <location>
        <position position="147"/>
    </location>
</feature>
<dbReference type="SUPFAM" id="SSF54197">
    <property type="entry name" value="HIT-like"/>
    <property type="match status" value="1"/>
</dbReference>
<evidence type="ECO:0000256" key="2">
    <source>
        <dbReference type="PIRSR" id="PIRSR601310-3"/>
    </source>
</evidence>
<dbReference type="InterPro" id="IPR036265">
    <property type="entry name" value="HIT-like_sf"/>
</dbReference>
<dbReference type="PATRIC" id="fig|1277257.4.peg.528"/>
<dbReference type="Pfam" id="PF01230">
    <property type="entry name" value="HIT"/>
    <property type="match status" value="1"/>
</dbReference>
<accession>A0A0G3I2K7</accession>
<dbReference type="Gene3D" id="3.30.428.10">
    <property type="entry name" value="HIT-like"/>
    <property type="match status" value="1"/>
</dbReference>
<evidence type="ECO:0000259" key="5">
    <source>
        <dbReference type="PROSITE" id="PS51084"/>
    </source>
</evidence>
<sequence length="194" mass="22207">MILKIISIERINQHKDNKKALKRYDNQFVNITLIKEHTFMIEKSTVSYDDQNIFMKIIRKEANACRVYEDDLLLAIMDIMPQNPGHVLVIPKDRIKDIFEVPLEVLSQMILAVKKIAIACKNALQADGIQILQFNGHAAGQTIPHLHFHVIPCKNGDDTLNTSIHVAQKTETFQNLEISAKKIRKELQNAIKTE</sequence>
<feature type="short sequence motif" description="Histidine triad motif" evidence="2 3">
    <location>
        <begin position="145"/>
        <end position="149"/>
    </location>
</feature>
<keyword evidence="7" id="KW-1185">Reference proteome</keyword>
<evidence type="ECO:0000256" key="1">
    <source>
        <dbReference type="PIRSR" id="PIRSR601310-1"/>
    </source>
</evidence>
<dbReference type="Proteomes" id="UP000035503">
    <property type="component" value="Chromosome"/>
</dbReference>
<keyword evidence="4" id="KW-0175">Coiled coil</keyword>
<name>A0A0G3I2K7_LIBAF</name>
<dbReference type="AlphaFoldDB" id="A0A0G3I2K7"/>
<evidence type="ECO:0000313" key="6">
    <source>
        <dbReference type="EMBL" id="AKK20121.1"/>
    </source>
</evidence>
<proteinExistence type="predicted"/>
<dbReference type="InterPro" id="IPR039384">
    <property type="entry name" value="HINT"/>
</dbReference>
<organism evidence="6 7">
    <name type="scientific">Candidatus Liberibacter africanus PTSAPSY</name>
    <dbReference type="NCBI Taxonomy" id="1277257"/>
    <lineage>
        <taxon>Bacteria</taxon>
        <taxon>Pseudomonadati</taxon>
        <taxon>Pseudomonadota</taxon>
        <taxon>Alphaproteobacteria</taxon>
        <taxon>Hyphomicrobiales</taxon>
        <taxon>Rhizobiaceae</taxon>
        <taxon>Liberibacter</taxon>
    </lineage>
</organism>
<gene>
    <name evidence="6" type="ORF">G293_02445</name>
</gene>
<dbReference type="STRING" id="1277257.G293_02445"/>
<dbReference type="CDD" id="cd01277">
    <property type="entry name" value="HINT_subgroup"/>
    <property type="match status" value="1"/>
</dbReference>
<evidence type="ECO:0000313" key="7">
    <source>
        <dbReference type="Proteomes" id="UP000035503"/>
    </source>
</evidence>
<dbReference type="GO" id="GO:0003824">
    <property type="term" value="F:catalytic activity"/>
    <property type="evidence" value="ECO:0007669"/>
    <property type="project" value="InterPro"/>
</dbReference>
<dbReference type="PANTHER" id="PTHR46648">
    <property type="entry name" value="HIT FAMILY PROTEIN 1"/>
    <property type="match status" value="1"/>
</dbReference>
<dbReference type="KEGG" id="lau:G293_02445"/>
<evidence type="ECO:0000256" key="4">
    <source>
        <dbReference type="SAM" id="Coils"/>
    </source>
</evidence>
<evidence type="ECO:0000256" key="3">
    <source>
        <dbReference type="PROSITE-ProRule" id="PRU00464"/>
    </source>
</evidence>
<dbReference type="InterPro" id="IPR011146">
    <property type="entry name" value="HIT-like"/>
</dbReference>
<dbReference type="PROSITE" id="PS51084">
    <property type="entry name" value="HIT_2"/>
    <property type="match status" value="1"/>
</dbReference>
<reference evidence="6 7" key="1">
    <citation type="journal article" date="2015" name="Genome Announc.">
        <title>Complete Genome Sequence of 'Candidatus Liberibacter africanus,' a Bacterium Associated with Citrus Huanglongbing.</title>
        <authorList>
            <person name="Lin H."/>
            <person name="Pietersen G."/>
            <person name="Han C."/>
            <person name="Read D.A."/>
            <person name="Lou B."/>
            <person name="Gupta G."/>
            <person name="Civerolo E.L."/>
        </authorList>
    </citation>
    <scope>NUCLEOTIDE SEQUENCE [LARGE SCALE GENOMIC DNA]</scope>
    <source>
        <strain evidence="6 7">PTSAPSY</strain>
    </source>
</reference>
<dbReference type="PANTHER" id="PTHR46648:SF1">
    <property type="entry name" value="ADENOSINE 5'-MONOPHOSPHORAMIDASE HNT1"/>
    <property type="match status" value="1"/>
</dbReference>
<dbReference type="GO" id="GO:0009117">
    <property type="term" value="P:nucleotide metabolic process"/>
    <property type="evidence" value="ECO:0007669"/>
    <property type="project" value="TreeGrafter"/>
</dbReference>
<feature type="domain" description="HIT" evidence="5">
    <location>
        <begin position="53"/>
        <end position="160"/>
    </location>
</feature>
<dbReference type="PRINTS" id="PR00332">
    <property type="entry name" value="HISTRIAD"/>
</dbReference>